<evidence type="ECO:0000313" key="4">
    <source>
        <dbReference type="Proteomes" id="UP001556692"/>
    </source>
</evidence>
<comment type="caution">
    <text evidence="3">The sequence shown here is derived from an EMBL/GenBank/DDBJ whole genome shotgun (WGS) entry which is preliminary data.</text>
</comment>
<protein>
    <submittedName>
        <fullName evidence="3">Tripartite tricarboxylate transporter substrate binding protein</fullName>
    </submittedName>
</protein>
<dbReference type="SUPFAM" id="SSF53850">
    <property type="entry name" value="Periplasmic binding protein-like II"/>
    <property type="match status" value="1"/>
</dbReference>
<evidence type="ECO:0000256" key="1">
    <source>
        <dbReference type="ARBA" id="ARBA00006987"/>
    </source>
</evidence>
<sequence>MLKKLIAVAALLIAGPALAQSYPDRDIQGTIMWGAGGATDNLARVIAPAVEEELGQKIVLVNRPGGVGAIAMQYVNSRPSDGYTLLFGAENPQLHRVLGLADLDYASFYPVAIVGRNIQVFVVNPDAKWKTLTELVDDIKANPGQIRMGATGPGGSPAVAMGMLNSVVKGEVTQVPFDGEGPGLTALQGNHVDFMPVSLPAAAELLRAGRVRGLAVLDAEPLAQFPDIPAITAEYPELGKYLPWGSFQGMFVKRDAPDEVKKTLTDAFAAAMANERVDDFIQKSGMVKMAISGAEADEFMKRWQSVTSWILHDTGDAKVSPEELGIPRL</sequence>
<gene>
    <name evidence="3" type="ORF">ABGN05_09395</name>
</gene>
<dbReference type="InterPro" id="IPR005064">
    <property type="entry name" value="BUG"/>
</dbReference>
<dbReference type="InterPro" id="IPR042100">
    <property type="entry name" value="Bug_dom1"/>
</dbReference>
<reference evidence="3 4" key="1">
    <citation type="submission" date="2024-05" db="EMBL/GenBank/DDBJ databases">
        <authorList>
            <person name="Jiang F."/>
        </authorList>
    </citation>
    <scope>NUCLEOTIDE SEQUENCE [LARGE SCALE GENOMIC DNA]</scope>
    <source>
        <strain evidence="3 4">LZ166</strain>
    </source>
</reference>
<dbReference type="Gene3D" id="3.40.190.150">
    <property type="entry name" value="Bordetella uptake gene, domain 1"/>
    <property type="match status" value="1"/>
</dbReference>
<accession>A0ABV3SGJ0</accession>
<name>A0ABV3SGJ0_9HYPH</name>
<keyword evidence="2" id="KW-0732">Signal</keyword>
<organism evidence="3 4">
    <name type="scientific">Aquibium pacificus</name>
    <dbReference type="NCBI Taxonomy" id="3153579"/>
    <lineage>
        <taxon>Bacteria</taxon>
        <taxon>Pseudomonadati</taxon>
        <taxon>Pseudomonadota</taxon>
        <taxon>Alphaproteobacteria</taxon>
        <taxon>Hyphomicrobiales</taxon>
        <taxon>Phyllobacteriaceae</taxon>
        <taxon>Aquibium</taxon>
    </lineage>
</organism>
<dbReference type="Gene3D" id="3.40.190.10">
    <property type="entry name" value="Periplasmic binding protein-like II"/>
    <property type="match status" value="1"/>
</dbReference>
<dbReference type="RefSeq" id="WP_367953747.1">
    <property type="nucleotide sequence ID" value="NZ_JBDPGJ010000002.1"/>
</dbReference>
<dbReference type="PIRSF" id="PIRSF017082">
    <property type="entry name" value="YflP"/>
    <property type="match status" value="1"/>
</dbReference>
<dbReference type="PANTHER" id="PTHR42928:SF5">
    <property type="entry name" value="BLR1237 PROTEIN"/>
    <property type="match status" value="1"/>
</dbReference>
<evidence type="ECO:0000256" key="2">
    <source>
        <dbReference type="SAM" id="SignalP"/>
    </source>
</evidence>
<evidence type="ECO:0000313" key="3">
    <source>
        <dbReference type="EMBL" id="MEX0405873.1"/>
    </source>
</evidence>
<dbReference type="Proteomes" id="UP001556692">
    <property type="component" value="Unassembled WGS sequence"/>
</dbReference>
<dbReference type="CDD" id="cd07012">
    <property type="entry name" value="PBP2_Bug_TTT"/>
    <property type="match status" value="1"/>
</dbReference>
<comment type="similarity">
    <text evidence="1">Belongs to the UPF0065 (bug) family.</text>
</comment>
<dbReference type="Pfam" id="PF03401">
    <property type="entry name" value="TctC"/>
    <property type="match status" value="1"/>
</dbReference>
<dbReference type="EMBL" id="JBDPGJ010000002">
    <property type="protein sequence ID" value="MEX0405873.1"/>
    <property type="molecule type" value="Genomic_DNA"/>
</dbReference>
<feature type="signal peptide" evidence="2">
    <location>
        <begin position="1"/>
        <end position="19"/>
    </location>
</feature>
<keyword evidence="4" id="KW-1185">Reference proteome</keyword>
<feature type="chain" id="PRO_5047065611" evidence="2">
    <location>
        <begin position="20"/>
        <end position="329"/>
    </location>
</feature>
<proteinExistence type="inferred from homology"/>
<dbReference type="PANTHER" id="PTHR42928">
    <property type="entry name" value="TRICARBOXYLATE-BINDING PROTEIN"/>
    <property type="match status" value="1"/>
</dbReference>